<dbReference type="AlphaFoldDB" id="A0A0L6V1R8"/>
<proteinExistence type="predicted"/>
<accession>A0A0L6V1R8</accession>
<protein>
    <submittedName>
        <fullName evidence="1">Uncharacterized protein</fullName>
    </submittedName>
</protein>
<dbReference type="VEuPathDB" id="FungiDB:VP01_2874g2"/>
<comment type="caution">
    <text evidence="1">The sequence shown here is derived from an EMBL/GenBank/DDBJ whole genome shotgun (WGS) entry which is preliminary data.</text>
</comment>
<dbReference type="Proteomes" id="UP000037035">
    <property type="component" value="Unassembled WGS sequence"/>
</dbReference>
<evidence type="ECO:0000313" key="2">
    <source>
        <dbReference type="Proteomes" id="UP000037035"/>
    </source>
</evidence>
<dbReference type="EMBL" id="LAVV01007806">
    <property type="protein sequence ID" value="KNZ54718.1"/>
    <property type="molecule type" value="Genomic_DNA"/>
</dbReference>
<keyword evidence="2" id="KW-1185">Reference proteome</keyword>
<evidence type="ECO:0000313" key="1">
    <source>
        <dbReference type="EMBL" id="KNZ54718.1"/>
    </source>
</evidence>
<sequence length="83" mass="9446">EIAIQVEFHCVGLFDYMDPLSTAHGMEGFLVVVSRDPDLHMLVTGDSLLGEEFVVMITRRVSPCRSFFLRSKGDLRRLGVYLR</sequence>
<organism evidence="1 2">
    <name type="scientific">Puccinia sorghi</name>
    <dbReference type="NCBI Taxonomy" id="27349"/>
    <lineage>
        <taxon>Eukaryota</taxon>
        <taxon>Fungi</taxon>
        <taxon>Dikarya</taxon>
        <taxon>Basidiomycota</taxon>
        <taxon>Pucciniomycotina</taxon>
        <taxon>Pucciniomycetes</taxon>
        <taxon>Pucciniales</taxon>
        <taxon>Pucciniaceae</taxon>
        <taxon>Puccinia</taxon>
    </lineage>
</organism>
<feature type="non-terminal residue" evidence="1">
    <location>
        <position position="1"/>
    </location>
</feature>
<gene>
    <name evidence="1" type="ORF">VP01_2874g2</name>
</gene>
<name>A0A0L6V1R8_9BASI</name>
<dbReference type="OrthoDB" id="2507457at2759"/>
<reference evidence="1 2" key="1">
    <citation type="submission" date="2015-08" db="EMBL/GenBank/DDBJ databases">
        <title>Next Generation Sequencing and Analysis of the Genome of Puccinia sorghi L Schw, the Causal Agent of Maize Common Rust.</title>
        <authorList>
            <person name="Rochi L."/>
            <person name="Burguener G."/>
            <person name="Darino M."/>
            <person name="Turjanski A."/>
            <person name="Kreff E."/>
            <person name="Dieguez M.J."/>
            <person name="Sacco F."/>
        </authorList>
    </citation>
    <scope>NUCLEOTIDE SEQUENCE [LARGE SCALE GENOMIC DNA]</scope>
    <source>
        <strain evidence="1 2">RO10H11247</strain>
    </source>
</reference>